<dbReference type="EMBL" id="QGMK01000099">
    <property type="protein sequence ID" value="TVY84272.1"/>
    <property type="molecule type" value="Genomic_DNA"/>
</dbReference>
<reference evidence="3 4" key="1">
    <citation type="submission" date="2018-05" db="EMBL/GenBank/DDBJ databases">
        <title>Genome sequencing and assembly of the regulated plant pathogen Lachnellula willkommii and related sister species for the development of diagnostic species identification markers.</title>
        <authorList>
            <person name="Giroux E."/>
            <person name="Bilodeau G."/>
        </authorList>
    </citation>
    <scope>NUCLEOTIDE SEQUENCE [LARGE SCALE GENOMIC DNA]</scope>
    <source>
        <strain evidence="3 4">CBS 268.59</strain>
    </source>
</reference>
<organism evidence="3 4">
    <name type="scientific">Lachnellula suecica</name>
    <dbReference type="NCBI Taxonomy" id="602035"/>
    <lineage>
        <taxon>Eukaryota</taxon>
        <taxon>Fungi</taxon>
        <taxon>Dikarya</taxon>
        <taxon>Ascomycota</taxon>
        <taxon>Pezizomycotina</taxon>
        <taxon>Leotiomycetes</taxon>
        <taxon>Helotiales</taxon>
        <taxon>Lachnaceae</taxon>
        <taxon>Lachnellula</taxon>
    </lineage>
</organism>
<dbReference type="InterPro" id="IPR058525">
    <property type="entry name" value="DUF8212"/>
</dbReference>
<sequence>MRLLGTSTFELKSFFDRGLPPYAILSHTWGDQEVTIQELQDETSTELLRSLKIHMARKLSLESYPPVPAGFVKIVGCALQAEADGFEYIWIDTCCIDKTTTAIITANRSNSSSAELSEAINSMYHWYKDQLCYAYLSDVMPSDRDPASGENLFSLRKSRWFKRGWTLQELIAPASVSFFNSGWQLIGTRAELSDVISEVTGIDKGIFYGDDVFQCSIAKRMSWAPKRDCTRTEDTAYCLMGILDVHMPLLYGERERSFIRLQEEVMKIHDDHSLFAWKIPHDPSRKRVDCGLLANWPNDFSESRNFVPLYQNREITPYSMTNRGVSICLPMLMIPDGWLAVLDCQDETDARGPVALFLRPNQRGTYSRYNPHQIIPASSNDEEILNRSGLDLEKTRIYVPQHANTSTISTTYPYMFHLQELPDEQVNDGVICEVFANERREQASWDVENRLLSSFRGLAAAIYIGRQDGLSGLVLLVGIDSNFRPRWAFDSGFDLAFAGYNRLLLAEKLLYHHSGASREEPRKGEMPTTWDDWISRQREHSTYLEMWRSRLETTRTLQAREELAPMRKKKPKAYRLELEKLRALDWVVRPVMSTKSVRGRMVFSLALTFEFPQDDTSVAGGMSAV</sequence>
<feature type="domain" description="DUF8212" evidence="2">
    <location>
        <begin position="256"/>
        <end position="280"/>
    </location>
</feature>
<accession>A0A8T9CGH7</accession>
<gene>
    <name evidence="3" type="primary">HET-E1_9</name>
    <name evidence="3" type="ORF">LSUE1_G003343</name>
</gene>
<evidence type="ECO:0000259" key="2">
    <source>
        <dbReference type="Pfam" id="PF26640"/>
    </source>
</evidence>
<comment type="caution">
    <text evidence="3">The sequence shown here is derived from an EMBL/GenBank/DDBJ whole genome shotgun (WGS) entry which is preliminary data.</text>
</comment>
<dbReference type="PANTHER" id="PTHR10622">
    <property type="entry name" value="HET DOMAIN-CONTAINING PROTEIN"/>
    <property type="match status" value="1"/>
</dbReference>
<dbReference type="Proteomes" id="UP000469558">
    <property type="component" value="Unassembled WGS sequence"/>
</dbReference>
<evidence type="ECO:0000259" key="1">
    <source>
        <dbReference type="Pfam" id="PF06985"/>
    </source>
</evidence>
<dbReference type="OrthoDB" id="674604at2759"/>
<dbReference type="Pfam" id="PF26640">
    <property type="entry name" value="DUF8212"/>
    <property type="match status" value="1"/>
</dbReference>
<keyword evidence="4" id="KW-1185">Reference proteome</keyword>
<dbReference type="Pfam" id="PF06985">
    <property type="entry name" value="HET"/>
    <property type="match status" value="1"/>
</dbReference>
<protein>
    <submittedName>
        <fullName evidence="3">Vegetative incompatibility protein HET-E-1</fullName>
    </submittedName>
</protein>
<proteinExistence type="predicted"/>
<feature type="domain" description="Heterokaryon incompatibility" evidence="1">
    <location>
        <begin position="22"/>
        <end position="100"/>
    </location>
</feature>
<name>A0A8T9CGH7_9HELO</name>
<evidence type="ECO:0000313" key="3">
    <source>
        <dbReference type="EMBL" id="TVY84272.1"/>
    </source>
</evidence>
<dbReference type="AlphaFoldDB" id="A0A8T9CGH7"/>
<evidence type="ECO:0000313" key="4">
    <source>
        <dbReference type="Proteomes" id="UP000469558"/>
    </source>
</evidence>
<dbReference type="InterPro" id="IPR010730">
    <property type="entry name" value="HET"/>
</dbReference>
<dbReference type="PANTHER" id="PTHR10622:SF10">
    <property type="entry name" value="HET DOMAIN-CONTAINING PROTEIN"/>
    <property type="match status" value="1"/>
</dbReference>